<sequence>MPQVAVVFRGFPQPPIPSIKSYLTVSTFLFFSGFYYYYLVFKSSNIILPFSSKSDSYDENGIPPVALTFAVLKELVVKHALLFYVLLNTLCALIVFCGKILTDLIIGPTSSQEDETLRTTYKNIIQCKLAFTVFLSGDSIIYDFLTWMPWIISTLAVTTLLDLMDMRIANPQHNTSNRTTRGKYLLTSIGSLIMYCGVCSYFIWAGDAIDYEYKMLMIADSLVIVIHAINVIHKIAMAISRPASDNISHYVSLFHSVTSNILDFYTAYHVYCYARSYSTVAWFFMFLQLRSLFVSVAETIRKHVRHQRIVNHINMCYPEAGKEDLLKQDSCTICWEPMEKARKLPCGHCFHEICLRRWLQHDSSCAVCRTGLSLHLSQVLRDDVNGDDDNGVGALIGMEMMRFLRWFHRVNFPPAVNLTPGQVQAMADQIVSVFPQYSQDAITNAVRLTGSVEQAVNYLLENGNNLQNNPTIQDAINEANFSDDSDSDVPDGPPVIANVLDAAVAAFSQQAPPVKEEYNHQNTWFATQRLKLIDECKRKYLASSRADDLRAFDTTGSKKNL</sequence>
<protein>
    <submittedName>
        <fullName evidence="2">Uncharacterized protein</fullName>
    </submittedName>
</protein>
<dbReference type="Proteomes" id="UP000887576">
    <property type="component" value="Unplaced"/>
</dbReference>
<name>A0AC34QT00_9BILA</name>
<accession>A0AC34QT00</accession>
<evidence type="ECO:0000313" key="1">
    <source>
        <dbReference type="Proteomes" id="UP000887576"/>
    </source>
</evidence>
<dbReference type="WBParaSite" id="JU765_v2.g18925.t1">
    <property type="protein sequence ID" value="JU765_v2.g18925.t1"/>
    <property type="gene ID" value="JU765_v2.g18925"/>
</dbReference>
<reference evidence="2" key="1">
    <citation type="submission" date="2022-11" db="UniProtKB">
        <authorList>
            <consortium name="WormBaseParasite"/>
        </authorList>
    </citation>
    <scope>IDENTIFICATION</scope>
</reference>
<organism evidence="1 2">
    <name type="scientific">Panagrolaimus sp. JU765</name>
    <dbReference type="NCBI Taxonomy" id="591449"/>
    <lineage>
        <taxon>Eukaryota</taxon>
        <taxon>Metazoa</taxon>
        <taxon>Ecdysozoa</taxon>
        <taxon>Nematoda</taxon>
        <taxon>Chromadorea</taxon>
        <taxon>Rhabditida</taxon>
        <taxon>Tylenchina</taxon>
        <taxon>Panagrolaimomorpha</taxon>
        <taxon>Panagrolaimoidea</taxon>
        <taxon>Panagrolaimidae</taxon>
        <taxon>Panagrolaimus</taxon>
    </lineage>
</organism>
<evidence type="ECO:0000313" key="2">
    <source>
        <dbReference type="WBParaSite" id="JU765_v2.g18925.t1"/>
    </source>
</evidence>
<proteinExistence type="predicted"/>